<feature type="non-terminal residue" evidence="8">
    <location>
        <position position="254"/>
    </location>
</feature>
<evidence type="ECO:0000259" key="7">
    <source>
        <dbReference type="PROSITE" id="PS50950"/>
    </source>
</evidence>
<feature type="compositionally biased region" description="Basic and acidic residues" evidence="6">
    <location>
        <begin position="106"/>
        <end position="122"/>
    </location>
</feature>
<dbReference type="GO" id="GO:0003677">
    <property type="term" value="F:DNA binding"/>
    <property type="evidence" value="ECO:0007669"/>
    <property type="project" value="UniProtKB-UniRule"/>
</dbReference>
<keyword evidence="9" id="KW-1185">Reference proteome</keyword>
<dbReference type="AlphaFoldDB" id="A0AAV6YHQ0"/>
<sequence>MPSCIVKGCTHYTGMKSSAPLLTMHVFPRELARVKLWLQQIGQNFGDLDSFAAKVCEESRTGKYRICSAHFAPGSYTSHGSRIVLKHDAVPTLFPGVFPRLLQDWKPPEPEKKPQPTRKSDSTKAAAPKAPAQKKEAGPPAKPDPPKKPTEGVRRNQGGRQNRTPVPPKEPLVDVNGRYTGGIRKVIKNKADGTAPGPGEPADENRRALWSLENVLVSLLQHLAEAPLTSRTQKQKTTRLLNQTAEIVSVLTGE</sequence>
<proteinExistence type="predicted"/>
<evidence type="ECO:0000313" key="8">
    <source>
        <dbReference type="EMBL" id="KAG8535120.1"/>
    </source>
</evidence>
<evidence type="ECO:0000256" key="1">
    <source>
        <dbReference type="ARBA" id="ARBA00022723"/>
    </source>
</evidence>
<gene>
    <name evidence="8" type="ORF">GDO81_029394</name>
</gene>
<dbReference type="PANTHER" id="PTHR28624:SF1">
    <property type="entry name" value="MITOCHONDRIAL POTASSIUM CHANNEL"/>
    <property type="match status" value="1"/>
</dbReference>
<dbReference type="InterPro" id="IPR037660">
    <property type="entry name" value="CCDC51"/>
</dbReference>
<evidence type="ECO:0000256" key="2">
    <source>
        <dbReference type="ARBA" id="ARBA00022771"/>
    </source>
</evidence>
<protein>
    <recommendedName>
        <fullName evidence="7">THAP-type domain-containing protein</fullName>
    </recommendedName>
</protein>
<evidence type="ECO:0000256" key="6">
    <source>
        <dbReference type="SAM" id="MobiDB-lite"/>
    </source>
</evidence>
<comment type="caution">
    <text evidence="8">The sequence shown here is derived from an EMBL/GenBank/DDBJ whole genome shotgun (WGS) entry which is preliminary data.</text>
</comment>
<reference evidence="8" key="1">
    <citation type="thesis" date="2020" institute="ProQuest LLC" country="789 East Eisenhower Parkway, Ann Arbor, MI, USA">
        <title>Comparative Genomics and Chromosome Evolution.</title>
        <authorList>
            <person name="Mudd A.B."/>
        </authorList>
    </citation>
    <scope>NUCLEOTIDE SEQUENCE</scope>
    <source>
        <strain evidence="8">237g6f4</strain>
        <tissue evidence="8">Blood</tissue>
    </source>
</reference>
<dbReference type="Proteomes" id="UP000824782">
    <property type="component" value="Unassembled WGS sequence"/>
</dbReference>
<feature type="region of interest" description="Disordered" evidence="6">
    <location>
        <begin position="101"/>
        <end position="176"/>
    </location>
</feature>
<dbReference type="EMBL" id="WNYA01077927">
    <property type="protein sequence ID" value="KAG8535120.1"/>
    <property type="molecule type" value="Genomic_DNA"/>
</dbReference>
<feature type="compositionally biased region" description="Basic and acidic residues" evidence="6">
    <location>
        <begin position="144"/>
        <end position="154"/>
    </location>
</feature>
<dbReference type="SMART" id="SM00692">
    <property type="entry name" value="DM3"/>
    <property type="match status" value="1"/>
</dbReference>
<keyword evidence="4 5" id="KW-0238">DNA-binding</keyword>
<keyword evidence="2 5" id="KW-0863">Zinc-finger</keyword>
<evidence type="ECO:0000256" key="4">
    <source>
        <dbReference type="ARBA" id="ARBA00023125"/>
    </source>
</evidence>
<name>A0AAV6YHQ0_ENGPU</name>
<accession>A0AAV6YHQ0</accession>
<evidence type="ECO:0000313" key="9">
    <source>
        <dbReference type="Proteomes" id="UP000824782"/>
    </source>
</evidence>
<dbReference type="InterPro" id="IPR006612">
    <property type="entry name" value="THAP_Znf"/>
</dbReference>
<keyword evidence="3" id="KW-0862">Zinc</keyword>
<dbReference type="SMART" id="SM00980">
    <property type="entry name" value="THAP"/>
    <property type="match status" value="1"/>
</dbReference>
<organism evidence="8 9">
    <name type="scientific">Engystomops pustulosus</name>
    <name type="common">Tungara frog</name>
    <name type="synonym">Physalaemus pustulosus</name>
    <dbReference type="NCBI Taxonomy" id="76066"/>
    <lineage>
        <taxon>Eukaryota</taxon>
        <taxon>Metazoa</taxon>
        <taxon>Chordata</taxon>
        <taxon>Craniata</taxon>
        <taxon>Vertebrata</taxon>
        <taxon>Euteleostomi</taxon>
        <taxon>Amphibia</taxon>
        <taxon>Batrachia</taxon>
        <taxon>Anura</taxon>
        <taxon>Neobatrachia</taxon>
        <taxon>Hyloidea</taxon>
        <taxon>Leptodactylidae</taxon>
        <taxon>Leiuperinae</taxon>
        <taxon>Engystomops</taxon>
    </lineage>
</organism>
<evidence type="ECO:0000256" key="5">
    <source>
        <dbReference type="PROSITE-ProRule" id="PRU00309"/>
    </source>
</evidence>
<dbReference type="SUPFAM" id="SSF57716">
    <property type="entry name" value="Glucocorticoid receptor-like (DNA-binding domain)"/>
    <property type="match status" value="1"/>
</dbReference>
<dbReference type="PROSITE" id="PS50950">
    <property type="entry name" value="ZF_THAP"/>
    <property type="match status" value="1"/>
</dbReference>
<keyword evidence="1" id="KW-0479">Metal-binding</keyword>
<dbReference type="PANTHER" id="PTHR28624">
    <property type="entry name" value="COILED-COIL DOMAIN-CONTAINING PROTEIN 51"/>
    <property type="match status" value="1"/>
</dbReference>
<feature type="domain" description="THAP-type" evidence="7">
    <location>
        <begin position="1"/>
        <end position="94"/>
    </location>
</feature>
<dbReference type="GO" id="GO:0008270">
    <property type="term" value="F:zinc ion binding"/>
    <property type="evidence" value="ECO:0007669"/>
    <property type="project" value="UniProtKB-KW"/>
</dbReference>
<dbReference type="Pfam" id="PF05485">
    <property type="entry name" value="THAP"/>
    <property type="match status" value="1"/>
</dbReference>
<evidence type="ECO:0000256" key="3">
    <source>
        <dbReference type="ARBA" id="ARBA00022833"/>
    </source>
</evidence>